<reference evidence="1 2" key="1">
    <citation type="submission" date="2018-05" db="EMBL/GenBank/DDBJ databases">
        <title>Complete Genome Sequence of Deinococcus sp. strain 17bor-2.</title>
        <authorList>
            <person name="Srinivasan S."/>
        </authorList>
    </citation>
    <scope>NUCLEOTIDE SEQUENCE [LARGE SCALE GENOMIC DNA]</scope>
    <source>
        <strain evidence="1 2">17bor-2</strain>
    </source>
</reference>
<gene>
    <name evidence="1" type="ORF">DKM44_14255</name>
</gene>
<name>A0A2Z3JHW8_9DEIO</name>
<dbReference type="Proteomes" id="UP000245368">
    <property type="component" value="Chromosome"/>
</dbReference>
<protein>
    <submittedName>
        <fullName evidence="1">Uncharacterized protein</fullName>
    </submittedName>
</protein>
<dbReference type="KEGG" id="dez:DKM44_14255"/>
<proteinExistence type="predicted"/>
<organism evidence="1 2">
    <name type="scientific">Deinococcus irradiatisoli</name>
    <dbReference type="NCBI Taxonomy" id="2202254"/>
    <lineage>
        <taxon>Bacteria</taxon>
        <taxon>Thermotogati</taxon>
        <taxon>Deinococcota</taxon>
        <taxon>Deinococci</taxon>
        <taxon>Deinococcales</taxon>
        <taxon>Deinococcaceae</taxon>
        <taxon>Deinococcus</taxon>
    </lineage>
</organism>
<accession>A0A2Z3JHW8</accession>
<dbReference type="AlphaFoldDB" id="A0A2Z3JHW8"/>
<evidence type="ECO:0000313" key="2">
    <source>
        <dbReference type="Proteomes" id="UP000245368"/>
    </source>
</evidence>
<dbReference type="EMBL" id="CP029494">
    <property type="protein sequence ID" value="AWN24703.1"/>
    <property type="molecule type" value="Genomic_DNA"/>
</dbReference>
<sequence length="74" mass="8031">MTREVPDGVLADALLDATPEQLQQMFAAVPTEVMAAAMGQGETQRPLSQEELNKLQGVGDLVDDLEIWSFGDKN</sequence>
<dbReference type="OrthoDB" id="73826at2"/>
<evidence type="ECO:0000313" key="1">
    <source>
        <dbReference type="EMBL" id="AWN24703.1"/>
    </source>
</evidence>
<keyword evidence="2" id="KW-1185">Reference proteome</keyword>